<dbReference type="InParanoid" id="F8PI26"/>
<organism evidence="2">
    <name type="scientific">Serpula lacrymans var. lacrymans (strain S7.3)</name>
    <name type="common">Dry rot fungus</name>
    <dbReference type="NCBI Taxonomy" id="936435"/>
    <lineage>
        <taxon>Eukaryota</taxon>
        <taxon>Fungi</taxon>
        <taxon>Dikarya</taxon>
        <taxon>Basidiomycota</taxon>
        <taxon>Agaricomycotina</taxon>
        <taxon>Agaricomycetes</taxon>
        <taxon>Agaricomycetidae</taxon>
        <taxon>Boletales</taxon>
        <taxon>Coniophorineae</taxon>
        <taxon>Serpulaceae</taxon>
        <taxon>Serpula</taxon>
    </lineage>
</organism>
<dbReference type="Proteomes" id="UP000008063">
    <property type="component" value="Unassembled WGS sequence"/>
</dbReference>
<dbReference type="EMBL" id="GL945474">
    <property type="protein sequence ID" value="EGO04604.1"/>
    <property type="molecule type" value="Genomic_DNA"/>
</dbReference>
<reference evidence="2" key="1">
    <citation type="journal article" date="2011" name="Science">
        <title>The plant cell wall-decomposing machinery underlies the functional diversity of forest fungi.</title>
        <authorList>
            <person name="Eastwood D.C."/>
            <person name="Floudas D."/>
            <person name="Binder M."/>
            <person name="Majcherczyk A."/>
            <person name="Schneider P."/>
            <person name="Aerts A."/>
            <person name="Asiegbu F.O."/>
            <person name="Baker S.E."/>
            <person name="Barry K."/>
            <person name="Bendiksby M."/>
            <person name="Blumentritt M."/>
            <person name="Coutinho P.M."/>
            <person name="Cullen D."/>
            <person name="de Vries R.P."/>
            <person name="Gathman A."/>
            <person name="Goodell B."/>
            <person name="Henrissat B."/>
            <person name="Ihrmark K."/>
            <person name="Kauserud H."/>
            <person name="Kohler A."/>
            <person name="LaButti K."/>
            <person name="Lapidus A."/>
            <person name="Lavin J.L."/>
            <person name="Lee Y.-H."/>
            <person name="Lindquist E."/>
            <person name="Lilly W."/>
            <person name="Lucas S."/>
            <person name="Morin E."/>
            <person name="Murat C."/>
            <person name="Oguiza J.A."/>
            <person name="Park J."/>
            <person name="Pisabarro A.G."/>
            <person name="Riley R."/>
            <person name="Rosling A."/>
            <person name="Salamov A."/>
            <person name="Schmidt O."/>
            <person name="Schmutz J."/>
            <person name="Skrede I."/>
            <person name="Stenlid J."/>
            <person name="Wiebenga A."/>
            <person name="Xie X."/>
            <person name="Kuees U."/>
            <person name="Hibbett D.S."/>
            <person name="Hoffmeister D."/>
            <person name="Hoegberg N."/>
            <person name="Martin F."/>
            <person name="Grigoriev I.V."/>
            <person name="Watkinson S.C."/>
        </authorList>
    </citation>
    <scope>NUCLEOTIDE SEQUENCE [LARGE SCALE GENOMIC DNA]</scope>
    <source>
        <strain evidence="2">strain S7.3</strain>
    </source>
</reference>
<name>F8PI26_SERL3</name>
<evidence type="ECO:0000313" key="1">
    <source>
        <dbReference type="EMBL" id="EGO04604.1"/>
    </source>
</evidence>
<evidence type="ECO:0000313" key="2">
    <source>
        <dbReference type="Proteomes" id="UP000008063"/>
    </source>
</evidence>
<keyword evidence="2" id="KW-1185">Reference proteome</keyword>
<sequence length="57" mass="6884">FHQHKDILICLGVRDHFNIPKFHSLLHYQAFITQFGTTNSYNMEMFERFYIDFAKDG</sequence>
<protein>
    <submittedName>
        <fullName evidence="1">Uncharacterized protein</fullName>
    </submittedName>
</protein>
<gene>
    <name evidence="1" type="ORF">SERLA73DRAFT_45261</name>
</gene>
<accession>F8PI26</accession>
<dbReference type="OrthoDB" id="3232941at2759"/>
<dbReference type="AlphaFoldDB" id="F8PI26"/>
<dbReference type="HOGENOM" id="CLU_006344_12_4_1"/>
<feature type="non-terminal residue" evidence="1">
    <location>
        <position position="1"/>
    </location>
</feature>
<proteinExistence type="predicted"/>